<reference evidence="7" key="1">
    <citation type="journal article" date="2014" name="Int. J. Syst. Evol. Microbiol.">
        <title>Complete genome of a new Firmicutes species belonging to the dominant human colonic microbiota ('Ruminococcus bicirculans') reveals two chromosomes and a selective capacity to utilize plant glucans.</title>
        <authorList>
            <consortium name="NISC Comparative Sequencing Program"/>
            <person name="Wegmann U."/>
            <person name="Louis P."/>
            <person name="Goesmann A."/>
            <person name="Henrissat B."/>
            <person name="Duncan S.H."/>
            <person name="Flint H.J."/>
        </authorList>
    </citation>
    <scope>NUCLEOTIDE SEQUENCE</scope>
    <source>
        <strain evidence="7">NBRC 107715</strain>
    </source>
</reference>
<dbReference type="Pfam" id="PF00578">
    <property type="entry name" value="AhpC-TSA"/>
    <property type="match status" value="1"/>
</dbReference>
<dbReference type="OrthoDB" id="9799347at2"/>
<dbReference type="GO" id="GO:0017004">
    <property type="term" value="P:cytochrome complex assembly"/>
    <property type="evidence" value="ECO:0007669"/>
    <property type="project" value="UniProtKB-KW"/>
</dbReference>
<evidence type="ECO:0000313" key="7">
    <source>
        <dbReference type="EMBL" id="GLS64794.1"/>
    </source>
</evidence>
<dbReference type="InterPro" id="IPR000866">
    <property type="entry name" value="AhpC/TSA"/>
</dbReference>
<dbReference type="SUPFAM" id="SSF52833">
    <property type="entry name" value="Thioredoxin-like"/>
    <property type="match status" value="1"/>
</dbReference>
<keyword evidence="9" id="KW-1185">Reference proteome</keyword>
<evidence type="ECO:0000313" key="8">
    <source>
        <dbReference type="Proteomes" id="UP000321960"/>
    </source>
</evidence>
<dbReference type="Proteomes" id="UP000321960">
    <property type="component" value="Unassembled WGS sequence"/>
</dbReference>
<accession>A0A512J3I3</accession>
<dbReference type="RefSeq" id="WP_147026142.1">
    <property type="nucleotide sequence ID" value="NZ_BJZU01000048.1"/>
</dbReference>
<dbReference type="InterPro" id="IPR013766">
    <property type="entry name" value="Thioredoxin_domain"/>
</dbReference>
<dbReference type="NCBIfam" id="NF047696">
    <property type="entry name" value="ThlDiSintTplARhiz"/>
    <property type="match status" value="1"/>
</dbReference>
<keyword evidence="3" id="KW-1015">Disulfide bond</keyword>
<name>A0A512J3I3_9HYPH</name>
<dbReference type="PROSITE" id="PS00194">
    <property type="entry name" value="THIOREDOXIN_1"/>
    <property type="match status" value="1"/>
</dbReference>
<dbReference type="PANTHER" id="PTHR42852:SF6">
    <property type="entry name" value="THIOL:DISULFIDE INTERCHANGE PROTEIN DSBE"/>
    <property type="match status" value="1"/>
</dbReference>
<dbReference type="Proteomes" id="UP001156856">
    <property type="component" value="Unassembled WGS sequence"/>
</dbReference>
<reference evidence="6 8" key="3">
    <citation type="submission" date="2019-07" db="EMBL/GenBank/DDBJ databases">
        <title>Whole genome shotgun sequence of Methylobacterium oxalidis NBRC 107715.</title>
        <authorList>
            <person name="Hosoyama A."/>
            <person name="Uohara A."/>
            <person name="Ohji S."/>
            <person name="Ichikawa N."/>
        </authorList>
    </citation>
    <scope>NUCLEOTIDE SEQUENCE [LARGE SCALE GENOMIC DNA]</scope>
    <source>
        <strain evidence="6 8">NBRC 107715</strain>
    </source>
</reference>
<dbReference type="InterPro" id="IPR036249">
    <property type="entry name" value="Thioredoxin-like_sf"/>
</dbReference>
<reference evidence="7" key="4">
    <citation type="submission" date="2023-01" db="EMBL/GenBank/DDBJ databases">
        <title>Draft genome sequence of Methylobacterium oxalidis strain NBRC 107715.</title>
        <authorList>
            <person name="Sun Q."/>
            <person name="Mori K."/>
        </authorList>
    </citation>
    <scope>NUCLEOTIDE SEQUENCE</scope>
    <source>
        <strain evidence="7">NBRC 107715</strain>
    </source>
</reference>
<protein>
    <recommendedName>
        <fullName evidence="5">Thioredoxin domain-containing protein</fullName>
    </recommendedName>
</protein>
<dbReference type="GO" id="GO:0015036">
    <property type="term" value="F:disulfide oxidoreductase activity"/>
    <property type="evidence" value="ECO:0007669"/>
    <property type="project" value="UniProtKB-ARBA"/>
</dbReference>
<dbReference type="AlphaFoldDB" id="A0A512J3I3"/>
<dbReference type="PANTHER" id="PTHR42852">
    <property type="entry name" value="THIOL:DISULFIDE INTERCHANGE PROTEIN DSBE"/>
    <property type="match status" value="1"/>
</dbReference>
<keyword evidence="2" id="KW-0201">Cytochrome c-type biogenesis</keyword>
<evidence type="ECO:0000256" key="1">
    <source>
        <dbReference type="ARBA" id="ARBA00004196"/>
    </source>
</evidence>
<dbReference type="GO" id="GO:0030313">
    <property type="term" value="C:cell envelope"/>
    <property type="evidence" value="ECO:0007669"/>
    <property type="project" value="UniProtKB-SubCell"/>
</dbReference>
<dbReference type="EMBL" id="BJZU01000048">
    <property type="protein sequence ID" value="GEP04515.1"/>
    <property type="molecule type" value="Genomic_DNA"/>
</dbReference>
<gene>
    <name evidence="7" type="ORF">GCM10007888_31750</name>
    <name evidence="6" type="ORF">MOX02_25530</name>
</gene>
<comment type="subcellular location">
    <subcellularLocation>
        <location evidence="1">Cell envelope</location>
    </subcellularLocation>
</comment>
<dbReference type="Gene3D" id="3.40.30.10">
    <property type="entry name" value="Glutaredoxin"/>
    <property type="match status" value="1"/>
</dbReference>
<evidence type="ECO:0000259" key="5">
    <source>
        <dbReference type="PROSITE" id="PS51352"/>
    </source>
</evidence>
<dbReference type="EMBL" id="BSPK01000053">
    <property type="protein sequence ID" value="GLS64794.1"/>
    <property type="molecule type" value="Genomic_DNA"/>
</dbReference>
<evidence type="ECO:0000256" key="3">
    <source>
        <dbReference type="ARBA" id="ARBA00023157"/>
    </source>
</evidence>
<reference evidence="9" key="2">
    <citation type="journal article" date="2019" name="Int. J. Syst. Evol. Microbiol.">
        <title>The Global Catalogue of Microorganisms (GCM) 10K type strain sequencing project: providing services to taxonomists for standard genome sequencing and annotation.</title>
        <authorList>
            <consortium name="The Broad Institute Genomics Platform"/>
            <consortium name="The Broad Institute Genome Sequencing Center for Infectious Disease"/>
            <person name="Wu L."/>
            <person name="Ma J."/>
        </authorList>
    </citation>
    <scope>NUCLEOTIDE SEQUENCE [LARGE SCALE GENOMIC DNA]</scope>
    <source>
        <strain evidence="9">NBRC 107715</strain>
    </source>
</reference>
<feature type="domain" description="Thioredoxin" evidence="5">
    <location>
        <begin position="65"/>
        <end position="211"/>
    </location>
</feature>
<dbReference type="InterPro" id="IPR050553">
    <property type="entry name" value="Thioredoxin_ResA/DsbE_sf"/>
</dbReference>
<sequence length="216" mass="22073">MRPGRLAAFAVGAALVTVLGAGLALYGTGRGGNGPDAAGPCAGAAAAIARAAPHARGEVAAMQLLDTPKPAPDLVFKGPDGAETSLAALKGRALLVNLWATWCAPCKAEMPALDRLEAELGGPAFQVVAINLDTRNLDRPPAWMRDNGIARLAYYADPGGRVLPAVQRDTGSTGLPTTILIDAGGCEIGVMKGPAEWSSEDGRRLIRAVLGSDARS</sequence>
<organism evidence="6 8">
    <name type="scientific">Methylobacterium oxalidis</name>
    <dbReference type="NCBI Taxonomy" id="944322"/>
    <lineage>
        <taxon>Bacteria</taxon>
        <taxon>Pseudomonadati</taxon>
        <taxon>Pseudomonadota</taxon>
        <taxon>Alphaproteobacteria</taxon>
        <taxon>Hyphomicrobiales</taxon>
        <taxon>Methylobacteriaceae</taxon>
        <taxon>Methylobacterium</taxon>
    </lineage>
</organism>
<evidence type="ECO:0000256" key="4">
    <source>
        <dbReference type="ARBA" id="ARBA00023284"/>
    </source>
</evidence>
<dbReference type="CDD" id="cd02966">
    <property type="entry name" value="TlpA_like_family"/>
    <property type="match status" value="1"/>
</dbReference>
<keyword evidence="4" id="KW-0676">Redox-active center</keyword>
<evidence type="ECO:0000313" key="9">
    <source>
        <dbReference type="Proteomes" id="UP001156856"/>
    </source>
</evidence>
<dbReference type="PROSITE" id="PS51352">
    <property type="entry name" value="THIOREDOXIN_2"/>
    <property type="match status" value="1"/>
</dbReference>
<dbReference type="InterPro" id="IPR017937">
    <property type="entry name" value="Thioredoxin_CS"/>
</dbReference>
<evidence type="ECO:0000256" key="2">
    <source>
        <dbReference type="ARBA" id="ARBA00022748"/>
    </source>
</evidence>
<proteinExistence type="predicted"/>
<dbReference type="GO" id="GO:0016209">
    <property type="term" value="F:antioxidant activity"/>
    <property type="evidence" value="ECO:0007669"/>
    <property type="project" value="InterPro"/>
</dbReference>
<evidence type="ECO:0000313" key="6">
    <source>
        <dbReference type="EMBL" id="GEP04515.1"/>
    </source>
</evidence>
<comment type="caution">
    <text evidence="6">The sequence shown here is derived from an EMBL/GenBank/DDBJ whole genome shotgun (WGS) entry which is preliminary data.</text>
</comment>